<organism evidence="2">
    <name type="scientific">viral metagenome</name>
    <dbReference type="NCBI Taxonomy" id="1070528"/>
    <lineage>
        <taxon>unclassified sequences</taxon>
        <taxon>metagenomes</taxon>
        <taxon>organismal metagenomes</taxon>
    </lineage>
</organism>
<evidence type="ECO:0000313" key="2">
    <source>
        <dbReference type="EMBL" id="QHS92851.1"/>
    </source>
</evidence>
<feature type="region of interest" description="Disordered" evidence="1">
    <location>
        <begin position="1"/>
        <end position="30"/>
    </location>
</feature>
<reference evidence="2" key="1">
    <citation type="journal article" date="2020" name="Nature">
        <title>Giant virus diversity and host interactions through global metagenomics.</title>
        <authorList>
            <person name="Schulz F."/>
            <person name="Roux S."/>
            <person name="Paez-Espino D."/>
            <person name="Jungbluth S."/>
            <person name="Walsh D.A."/>
            <person name="Denef V.J."/>
            <person name="McMahon K.D."/>
            <person name="Konstantinidis K.T."/>
            <person name="Eloe-Fadrosh E.A."/>
            <person name="Kyrpides N.C."/>
            <person name="Woyke T."/>
        </authorList>
    </citation>
    <scope>NUCLEOTIDE SEQUENCE</scope>
    <source>
        <strain evidence="2">GVMAG-M-3300017651-5</strain>
    </source>
</reference>
<dbReference type="AlphaFoldDB" id="A0A6C0BM84"/>
<sequence>MSSTRVGSSSLNGFIIPSLEGGEDEDVESY</sequence>
<feature type="compositionally biased region" description="Polar residues" evidence="1">
    <location>
        <begin position="1"/>
        <end position="12"/>
    </location>
</feature>
<proteinExistence type="predicted"/>
<name>A0A6C0BM84_9ZZZZ</name>
<protein>
    <submittedName>
        <fullName evidence="2">Uncharacterized protein</fullName>
    </submittedName>
</protein>
<feature type="compositionally biased region" description="Acidic residues" evidence="1">
    <location>
        <begin position="21"/>
        <end position="30"/>
    </location>
</feature>
<evidence type="ECO:0000256" key="1">
    <source>
        <dbReference type="SAM" id="MobiDB-lite"/>
    </source>
</evidence>
<accession>A0A6C0BM84</accession>
<dbReference type="EMBL" id="MN739192">
    <property type="protein sequence ID" value="QHS92851.1"/>
    <property type="molecule type" value="Genomic_DNA"/>
</dbReference>